<dbReference type="SUPFAM" id="SSF56112">
    <property type="entry name" value="Protein kinase-like (PK-like)"/>
    <property type="match status" value="1"/>
</dbReference>
<dbReference type="InterPro" id="IPR045269">
    <property type="entry name" value="Atg1-like"/>
</dbReference>
<feature type="compositionally biased region" description="Basic and acidic residues" evidence="1">
    <location>
        <begin position="365"/>
        <end position="379"/>
    </location>
</feature>
<dbReference type="PROSITE" id="PS00108">
    <property type="entry name" value="PROTEIN_KINASE_ST"/>
    <property type="match status" value="1"/>
</dbReference>
<dbReference type="Proteomes" id="UP001281761">
    <property type="component" value="Unassembled WGS sequence"/>
</dbReference>
<gene>
    <name evidence="3" type="ORF">BLNAU_22125</name>
</gene>
<sequence>MDNGKLHDTISDEAWILLETEFCNANSLQDTLDHFGKLSEATTRQLMFQFFTGLDLLHSQHMIHRDIKPDNILLHNINPQNEKLVNCLVKIADFGLSRRLDSRNLAQTICGTPLYMAPELLFQIEDYTATVDIWSGGVMLYELVSGKPPYVPNNPLALIRMISVPPPRPPNISDQLWDLIQMMLSPQAAARPSTTEVLQHPWFQGATFPEGIKRRMDDLSDLAAPARKDGEGKTDSGEQRRRERETKMAEREAERRAKDEERRKNQERKQREEEERKRIQIENKRREEENKRLAEEEKRKRKAEQEKAKRELEQRRQDEKDLPLILQQIAEMEEREARERQRRRQQQEDEENRQREALRAQEQARAAEESATKRRRELEHKLAEAMNQATNLAAVQDLVRQLQNEADDMSAQEIEEIYAANQARMSQWMRQKKEKEANRIGRLFPFRFSSSPPPPSFPHPPSQQQQTADQPPPKQRQTADQPPPKQRQTADQPPPKQQQISDRPPIQTHLSMPVQTQPVLAFQQGRIVSPADTPPRAQTEPARGTPLLKTINGQRVFRRAVKKEEEEF</sequence>
<evidence type="ECO:0000256" key="1">
    <source>
        <dbReference type="SAM" id="MobiDB-lite"/>
    </source>
</evidence>
<feature type="compositionally biased region" description="Basic and acidic residues" evidence="1">
    <location>
        <begin position="226"/>
        <end position="322"/>
    </location>
</feature>
<name>A0ABQ9WTY3_9EUKA</name>
<evidence type="ECO:0000259" key="2">
    <source>
        <dbReference type="PROSITE" id="PS50011"/>
    </source>
</evidence>
<feature type="region of interest" description="Disordered" evidence="1">
    <location>
        <begin position="429"/>
        <end position="547"/>
    </location>
</feature>
<feature type="domain" description="Protein kinase" evidence="2">
    <location>
        <begin position="1"/>
        <end position="203"/>
    </location>
</feature>
<protein>
    <submittedName>
        <fullName evidence="3">Calcium-dependent protein kinase 3</fullName>
        <ecNumber evidence="3">2.7.11.1</ecNumber>
    </submittedName>
</protein>
<dbReference type="PROSITE" id="PS50011">
    <property type="entry name" value="PROTEIN_KINASE_DOM"/>
    <property type="match status" value="1"/>
</dbReference>
<comment type="caution">
    <text evidence="3">The sequence shown here is derived from an EMBL/GenBank/DDBJ whole genome shotgun (WGS) entry which is preliminary data.</text>
</comment>
<keyword evidence="4" id="KW-1185">Reference proteome</keyword>
<organism evidence="3 4">
    <name type="scientific">Blattamonas nauphoetae</name>
    <dbReference type="NCBI Taxonomy" id="2049346"/>
    <lineage>
        <taxon>Eukaryota</taxon>
        <taxon>Metamonada</taxon>
        <taxon>Preaxostyla</taxon>
        <taxon>Oxymonadida</taxon>
        <taxon>Blattamonas</taxon>
    </lineage>
</organism>
<dbReference type="GO" id="GO:0004674">
    <property type="term" value="F:protein serine/threonine kinase activity"/>
    <property type="evidence" value="ECO:0007669"/>
    <property type="project" value="UniProtKB-EC"/>
</dbReference>
<accession>A0ABQ9WTY3</accession>
<dbReference type="SMART" id="SM00220">
    <property type="entry name" value="S_TKc"/>
    <property type="match status" value="1"/>
</dbReference>
<evidence type="ECO:0000313" key="4">
    <source>
        <dbReference type="Proteomes" id="UP001281761"/>
    </source>
</evidence>
<feature type="compositionally biased region" description="Pro residues" evidence="1">
    <location>
        <begin position="451"/>
        <end position="461"/>
    </location>
</feature>
<dbReference type="InterPro" id="IPR011009">
    <property type="entry name" value="Kinase-like_dom_sf"/>
</dbReference>
<dbReference type="Pfam" id="PF00069">
    <property type="entry name" value="Pkinase"/>
    <property type="match status" value="1"/>
</dbReference>
<feature type="region of interest" description="Disordered" evidence="1">
    <location>
        <begin position="223"/>
        <end position="379"/>
    </location>
</feature>
<dbReference type="PANTHER" id="PTHR24348:SF68">
    <property type="entry name" value="SERINE_THREONINE-PROTEIN KINASE ATG1C"/>
    <property type="match status" value="1"/>
</dbReference>
<evidence type="ECO:0000313" key="3">
    <source>
        <dbReference type="EMBL" id="KAK2942966.1"/>
    </source>
</evidence>
<dbReference type="EMBL" id="JARBJD010000372">
    <property type="protein sequence ID" value="KAK2942966.1"/>
    <property type="molecule type" value="Genomic_DNA"/>
</dbReference>
<reference evidence="3 4" key="1">
    <citation type="journal article" date="2022" name="bioRxiv">
        <title>Genomics of Preaxostyla Flagellates Illuminates Evolutionary Transitions and the Path Towards Mitochondrial Loss.</title>
        <authorList>
            <person name="Novak L.V.F."/>
            <person name="Treitli S.C."/>
            <person name="Pyrih J."/>
            <person name="Halakuc P."/>
            <person name="Pipaliya S.V."/>
            <person name="Vacek V."/>
            <person name="Brzon O."/>
            <person name="Soukal P."/>
            <person name="Eme L."/>
            <person name="Dacks J.B."/>
            <person name="Karnkowska A."/>
            <person name="Elias M."/>
            <person name="Hampl V."/>
        </authorList>
    </citation>
    <scope>NUCLEOTIDE SEQUENCE [LARGE SCALE GENOMIC DNA]</scope>
    <source>
        <strain evidence="3">NAU3</strain>
        <tissue evidence="3">Gut</tissue>
    </source>
</reference>
<feature type="compositionally biased region" description="Polar residues" evidence="1">
    <location>
        <begin position="475"/>
        <end position="501"/>
    </location>
</feature>
<dbReference type="EC" id="2.7.11.1" evidence="3"/>
<dbReference type="Gene3D" id="1.10.510.10">
    <property type="entry name" value="Transferase(Phosphotransferase) domain 1"/>
    <property type="match status" value="1"/>
</dbReference>
<keyword evidence="3" id="KW-0418">Kinase</keyword>
<keyword evidence="3" id="KW-0808">Transferase</keyword>
<feature type="compositionally biased region" description="Polar residues" evidence="1">
    <location>
        <begin position="508"/>
        <end position="518"/>
    </location>
</feature>
<dbReference type="InterPro" id="IPR000719">
    <property type="entry name" value="Prot_kinase_dom"/>
</dbReference>
<dbReference type="InterPro" id="IPR008271">
    <property type="entry name" value="Ser/Thr_kinase_AS"/>
</dbReference>
<proteinExistence type="predicted"/>
<dbReference type="PANTHER" id="PTHR24348">
    <property type="entry name" value="SERINE/THREONINE-PROTEIN KINASE UNC-51-RELATED"/>
    <property type="match status" value="1"/>
</dbReference>
<dbReference type="CDD" id="cd22265">
    <property type="entry name" value="UDM1_RNF168"/>
    <property type="match status" value="1"/>
</dbReference>